<evidence type="ECO:0000259" key="5">
    <source>
        <dbReference type="SMART" id="SM00864"/>
    </source>
</evidence>
<feature type="compositionally biased region" description="Polar residues" evidence="4">
    <location>
        <begin position="450"/>
        <end position="470"/>
    </location>
</feature>
<dbReference type="InterPro" id="IPR000158">
    <property type="entry name" value="Cell_div_FtsZ"/>
</dbReference>
<dbReference type="InterPro" id="IPR003008">
    <property type="entry name" value="Tubulin_FtsZ_GTPase"/>
</dbReference>
<dbReference type="Gene3D" id="3.40.50.1440">
    <property type="entry name" value="Tubulin/FtsZ, GTPase domain"/>
    <property type="match status" value="1"/>
</dbReference>
<dbReference type="InterPro" id="IPR018316">
    <property type="entry name" value="Tubulin/FtsZ_2-layer-sand-dom"/>
</dbReference>
<dbReference type="InterPro" id="IPR036525">
    <property type="entry name" value="Tubulin/FtsZ_GTPase_sf"/>
</dbReference>
<name>A0AAV6X8G1_9LAMI</name>
<proteinExistence type="inferred from homology"/>
<dbReference type="CDD" id="cd02201">
    <property type="entry name" value="FtsZ_type1"/>
    <property type="match status" value="1"/>
</dbReference>
<dbReference type="HAMAP" id="MF_00909">
    <property type="entry name" value="FtsZ"/>
    <property type="match status" value="1"/>
</dbReference>
<protein>
    <submittedName>
        <fullName evidence="7">Uncharacterized protein</fullName>
    </submittedName>
</protein>
<dbReference type="PANTHER" id="PTHR30314:SF3">
    <property type="entry name" value="MITOCHONDRIAL DIVISION PROTEIN FSZA"/>
    <property type="match status" value="1"/>
</dbReference>
<evidence type="ECO:0000313" key="7">
    <source>
        <dbReference type="EMBL" id="KAG8376717.1"/>
    </source>
</evidence>
<dbReference type="AlphaFoldDB" id="A0AAV6X8G1"/>
<evidence type="ECO:0000256" key="2">
    <source>
        <dbReference type="ARBA" id="ARBA00022741"/>
    </source>
</evidence>
<evidence type="ECO:0000256" key="1">
    <source>
        <dbReference type="ARBA" id="ARBA00009690"/>
    </source>
</evidence>
<dbReference type="SMART" id="SM00865">
    <property type="entry name" value="Tubulin_C"/>
    <property type="match status" value="1"/>
</dbReference>
<evidence type="ECO:0000256" key="4">
    <source>
        <dbReference type="SAM" id="MobiDB-lite"/>
    </source>
</evidence>
<organism evidence="7 8">
    <name type="scientific">Buddleja alternifolia</name>
    <dbReference type="NCBI Taxonomy" id="168488"/>
    <lineage>
        <taxon>Eukaryota</taxon>
        <taxon>Viridiplantae</taxon>
        <taxon>Streptophyta</taxon>
        <taxon>Embryophyta</taxon>
        <taxon>Tracheophyta</taxon>
        <taxon>Spermatophyta</taxon>
        <taxon>Magnoliopsida</taxon>
        <taxon>eudicotyledons</taxon>
        <taxon>Gunneridae</taxon>
        <taxon>Pentapetalae</taxon>
        <taxon>asterids</taxon>
        <taxon>lamiids</taxon>
        <taxon>Lamiales</taxon>
        <taxon>Scrophulariaceae</taxon>
        <taxon>Buddlejeae</taxon>
        <taxon>Buddleja</taxon>
    </lineage>
</organism>
<feature type="domain" description="Tubulin/FtsZ 2-layer sandwich" evidence="6">
    <location>
        <begin position="333"/>
        <end position="450"/>
    </location>
</feature>
<keyword evidence="3" id="KW-0342">GTP-binding</keyword>
<evidence type="ECO:0000256" key="3">
    <source>
        <dbReference type="ARBA" id="ARBA00023134"/>
    </source>
</evidence>
<dbReference type="GO" id="GO:0005525">
    <property type="term" value="F:GTP binding"/>
    <property type="evidence" value="ECO:0007669"/>
    <property type="project" value="UniProtKB-KW"/>
</dbReference>
<dbReference type="SUPFAM" id="SSF55307">
    <property type="entry name" value="Tubulin C-terminal domain-like"/>
    <property type="match status" value="1"/>
</dbReference>
<dbReference type="EMBL" id="WHWC01000009">
    <property type="protein sequence ID" value="KAG8376717.1"/>
    <property type="molecule type" value="Genomic_DNA"/>
</dbReference>
<dbReference type="GO" id="GO:0010020">
    <property type="term" value="P:chloroplast fission"/>
    <property type="evidence" value="ECO:0007669"/>
    <property type="project" value="TreeGrafter"/>
</dbReference>
<reference evidence="7" key="1">
    <citation type="submission" date="2019-10" db="EMBL/GenBank/DDBJ databases">
        <authorList>
            <person name="Zhang R."/>
            <person name="Pan Y."/>
            <person name="Wang J."/>
            <person name="Ma R."/>
            <person name="Yu S."/>
        </authorList>
    </citation>
    <scope>NUCLEOTIDE SEQUENCE</scope>
    <source>
        <strain evidence="7">LA-IB0</strain>
        <tissue evidence="7">Leaf</tissue>
    </source>
</reference>
<feature type="domain" description="Tubulin/FtsZ GTPase" evidence="5">
    <location>
        <begin position="119"/>
        <end position="331"/>
    </location>
</feature>
<dbReference type="SUPFAM" id="SSF52490">
    <property type="entry name" value="Tubulin nucleotide-binding domain-like"/>
    <property type="match status" value="1"/>
</dbReference>
<dbReference type="InterPro" id="IPR037103">
    <property type="entry name" value="Tubulin/FtsZ-like_C"/>
</dbReference>
<dbReference type="InterPro" id="IPR008280">
    <property type="entry name" value="Tub_FtsZ_C"/>
</dbReference>
<dbReference type="InterPro" id="IPR024757">
    <property type="entry name" value="FtsZ_C"/>
</dbReference>
<gene>
    <name evidence="7" type="ORF">BUALT_Bualt09G0092900</name>
</gene>
<dbReference type="GO" id="GO:0042802">
    <property type="term" value="F:identical protein binding"/>
    <property type="evidence" value="ECO:0007669"/>
    <property type="project" value="UniProtKB-ARBA"/>
</dbReference>
<evidence type="ECO:0000313" key="8">
    <source>
        <dbReference type="Proteomes" id="UP000826271"/>
    </source>
</evidence>
<keyword evidence="2" id="KW-0547">Nucleotide-binding</keyword>
<dbReference type="SMART" id="SM00864">
    <property type="entry name" value="Tubulin"/>
    <property type="match status" value="1"/>
</dbReference>
<dbReference type="PANTHER" id="PTHR30314">
    <property type="entry name" value="CELL DIVISION PROTEIN FTSZ-RELATED"/>
    <property type="match status" value="1"/>
</dbReference>
<dbReference type="GO" id="GO:0003924">
    <property type="term" value="F:GTPase activity"/>
    <property type="evidence" value="ECO:0007669"/>
    <property type="project" value="InterPro"/>
</dbReference>
<dbReference type="Pfam" id="PF12327">
    <property type="entry name" value="FtsZ_C"/>
    <property type="match status" value="1"/>
</dbReference>
<comment type="caution">
    <text evidence="7">The sequence shown here is derived from an EMBL/GenBank/DDBJ whole genome shotgun (WGS) entry which is preliminary data.</text>
</comment>
<dbReference type="GO" id="GO:0009507">
    <property type="term" value="C:chloroplast"/>
    <property type="evidence" value="ECO:0007669"/>
    <property type="project" value="TreeGrafter"/>
</dbReference>
<dbReference type="Proteomes" id="UP000826271">
    <property type="component" value="Unassembled WGS sequence"/>
</dbReference>
<dbReference type="FunFam" id="3.30.1330.20:FF:000007">
    <property type="entry name" value="Cell division protein ftsZ, putative"/>
    <property type="match status" value="1"/>
</dbReference>
<feature type="region of interest" description="Disordered" evidence="4">
    <location>
        <begin position="447"/>
        <end position="470"/>
    </location>
</feature>
<comment type="similarity">
    <text evidence="1">Belongs to the FtsZ family.</text>
</comment>
<evidence type="ECO:0000259" key="6">
    <source>
        <dbReference type="SMART" id="SM00865"/>
    </source>
</evidence>
<dbReference type="Pfam" id="PF00091">
    <property type="entry name" value="Tubulin"/>
    <property type="match status" value="1"/>
</dbReference>
<dbReference type="InterPro" id="IPR045061">
    <property type="entry name" value="FtsZ/CetZ"/>
</dbReference>
<keyword evidence="8" id="KW-1185">Reference proteome</keyword>
<accession>A0AAV6X8G1</accession>
<dbReference type="PRINTS" id="PR00423">
    <property type="entry name" value="CELLDVISFTSZ"/>
</dbReference>
<sequence>MATCTSPYFMPPDTRRPIRVLTILGARVSSLKMVEERNGFLSVSRKCGSDSPRFKCSANPNSVNQFQSKDSFLNLHPEISLLRGETNSTMINPGQDSSSGNITESLRHTSSLNNYNAAKIKVIGVGGGGSNAVNRMIESAMKGVEFWIVNTDIQAMRISPVFSENRLQIGQELTRGLGAGGNPDIGMNAAKESKESIESALYGADMVFVTKYHAVLSRKIETVLSLLMAGMGGGTGTGAAPIIAGFAKSMGILTVGIVTTPFSFEGRRRAVQAQEGTAALRENVDTLIVIPNDKLLTAVSSSTPVTEAFNLADDILRQGVRGISDIITIPGLVNVDFADVRAIMASAGSSLMGIGTATGKTRARDAALNAIQSPLLDIGIERATGIVWNITGGSDLTLFEVNAAAEVIYDLVDPSANLIFGAVIDPSLSGQVSITLIATGFKRQEESDGRQLQANQLSQGDSNISLNRRPSSFLEGSSVEIPEFLRKKGRSRFPRA</sequence>
<dbReference type="Gene3D" id="3.30.1330.20">
    <property type="entry name" value="Tubulin/FtsZ, C-terminal domain"/>
    <property type="match status" value="1"/>
</dbReference>